<dbReference type="Pfam" id="PF00550">
    <property type="entry name" value="PP-binding"/>
    <property type="match status" value="2"/>
</dbReference>
<gene>
    <name evidence="6" type="ORF">BLA60_12390</name>
</gene>
<dbReference type="FunFam" id="1.10.1200.10:FF:000016">
    <property type="entry name" value="Non-ribosomal peptide synthase"/>
    <property type="match status" value="1"/>
</dbReference>
<dbReference type="InterPro" id="IPR020806">
    <property type="entry name" value="PKS_PP-bd"/>
</dbReference>
<organism evidence="6 7">
    <name type="scientific">Actinophytocola xinjiangensis</name>
    <dbReference type="NCBI Taxonomy" id="485602"/>
    <lineage>
        <taxon>Bacteria</taxon>
        <taxon>Bacillati</taxon>
        <taxon>Actinomycetota</taxon>
        <taxon>Actinomycetes</taxon>
        <taxon>Pseudonocardiales</taxon>
        <taxon>Pseudonocardiaceae</taxon>
    </lineage>
</organism>
<dbReference type="SMART" id="SM00823">
    <property type="entry name" value="PKS_PP"/>
    <property type="match status" value="2"/>
</dbReference>
<dbReference type="InterPro" id="IPR042099">
    <property type="entry name" value="ANL_N_sf"/>
</dbReference>
<evidence type="ECO:0000256" key="2">
    <source>
        <dbReference type="ARBA" id="ARBA00022450"/>
    </source>
</evidence>
<dbReference type="CDD" id="cd17646">
    <property type="entry name" value="A_NRPS_AB3403-like"/>
    <property type="match status" value="1"/>
</dbReference>
<dbReference type="InterPro" id="IPR020845">
    <property type="entry name" value="AMP-binding_CS"/>
</dbReference>
<dbReference type="Pfam" id="PF13193">
    <property type="entry name" value="AMP-binding_C"/>
    <property type="match status" value="2"/>
</dbReference>
<dbReference type="Gene3D" id="3.30.559.10">
    <property type="entry name" value="Chloramphenicol acetyltransferase-like domain"/>
    <property type="match status" value="3"/>
</dbReference>
<dbReference type="CDD" id="cd05930">
    <property type="entry name" value="A_NRPS"/>
    <property type="match status" value="1"/>
</dbReference>
<dbReference type="NCBIfam" id="TIGR01733">
    <property type="entry name" value="AA-adenyl-dom"/>
    <property type="match status" value="2"/>
</dbReference>
<dbReference type="CDD" id="cd19531">
    <property type="entry name" value="LCL_NRPS-like"/>
    <property type="match status" value="2"/>
</dbReference>
<dbReference type="Gene3D" id="3.40.50.12780">
    <property type="entry name" value="N-terminal domain of ligase-like"/>
    <property type="match status" value="1"/>
</dbReference>
<dbReference type="Gene3D" id="3.30.559.30">
    <property type="entry name" value="Nonribosomal peptide synthetase, condensation domain"/>
    <property type="match status" value="3"/>
</dbReference>
<dbReference type="InterPro" id="IPR025110">
    <property type="entry name" value="AMP-bd_C"/>
</dbReference>
<dbReference type="Gene3D" id="2.30.38.10">
    <property type="entry name" value="Luciferase, Domain 3"/>
    <property type="match status" value="1"/>
</dbReference>
<reference evidence="6 7" key="1">
    <citation type="submission" date="2016-12" db="EMBL/GenBank/DDBJ databases">
        <title>The draft genome sequence of Actinophytocola xinjiangensis.</title>
        <authorList>
            <person name="Wang W."/>
            <person name="Yuan L."/>
        </authorList>
    </citation>
    <scope>NUCLEOTIDE SEQUENCE [LARGE SCALE GENOMIC DNA]</scope>
    <source>
        <strain evidence="6 7">CGMCC 4.4663</strain>
    </source>
</reference>
<keyword evidence="3" id="KW-0597">Phosphoprotein</keyword>
<dbReference type="Gene3D" id="3.30.300.30">
    <property type="match status" value="2"/>
</dbReference>
<dbReference type="FunFam" id="3.40.50.12780:FF:000012">
    <property type="entry name" value="Non-ribosomal peptide synthetase"/>
    <property type="match status" value="1"/>
</dbReference>
<dbReference type="InterPro" id="IPR001242">
    <property type="entry name" value="Condensation_dom"/>
</dbReference>
<keyword evidence="2" id="KW-0596">Phosphopantetheine</keyword>
<dbReference type="InterPro" id="IPR023213">
    <property type="entry name" value="CAT-like_dom_sf"/>
</dbReference>
<name>A0A7Z1B0B4_9PSEU</name>
<dbReference type="GO" id="GO:0009239">
    <property type="term" value="P:enterobactin biosynthetic process"/>
    <property type="evidence" value="ECO:0007669"/>
    <property type="project" value="TreeGrafter"/>
</dbReference>
<sequence length="2500" mass="271080">MTERNARMATLSLARRALMAELVRERSGAIPRRPAGADPLSAAQQRMWFLDQYEPAQPVYNVYVAVRLVGALDVDALSRAIDTVVERHEILRTTYALSDGAVTPVVQPPSPRPLPVVDVVDEVAAAGEQARLPFDLATGPLLRTLLLRKAEHDHVLVLTLHHIAADGWSLGVLVTEITALYRAFTSDQPNPLPPLRVQYADYAHWHRAQADGPTADRQLAYWRERLVGAPALLVLPTDRPRPVRRSGIGRRQRFIVGRDLVAALESVARSERVTLFMTLLAALNVVLARYSGQADVCVGTPIANRTRPELENLIGYFANTLVLRTDLSGDPTFRDLLGRVREATVGAYDHQDVPFERLVDDLAPDRDPSRTPLFQVLLVLQNAPMPTPATPDVVVSDVEMHNGTAKFDLTLMVYDQDGELTVTVEYATDLFDDTTITRFFGHLRNTMTALTADLDRPVWTFEQTGADERALIASWNDTDAPLDTSLLVHHRIDAQAARTPDAVAVETDDGSVTYGDLVRRANGLAHRLRAAGVGPESPVGVLLDRSADQIVALLAVLKAGGGYLPLEPEYPAERVAYLLRDTGARVLVSERHVASVVRVDPKADPADTAPAADVTGPSLAYVIYTSGSTGAPKGVVGTHEGMLNRLTWLCDTYGFDAADRPLFKTPFSVDTSIEEIFAPLLVGGCVVVARPDAHRDPAYLVDAVIRHGATRLRFVPSLLGPFLAEPGVRECGSLRQVFSGGERLPRVLERRALDVLGPILHNVYGPTEASIDVTAWQCRADDDLAMVPIGTPMANARVHLLDGHLRPVPVGVPGELYIGGVCVGRGYLGKPGLTAERFVPDPFAEGRRLYRTGDRARHLPDGRIEYLDRVDRQVQVRGHRVEPGEVEAALTRCAGVDDAAVATVPDRDGMPRLVAYLVGGTTITRVRAELRDRVPDHLVPAVFVFVPALPLTPNGKLDRRALPVPDDTRPEVGDFVPPTGPRETALAAIWRDVLGLERVGAEDNFFALGGDSIRTIRVVSMARDEGIGLSVRDLFEHQTVRGLAAAGDTAAAPSTRTAPFDLVHEETPPGIEDAYPLSATQAGMVFDRELEGDPATHHLVLSFHLRGRFDRDALVDALVWAAGRHPALRTSFSLADYSRPVQLVHRTATVPFTVDDLTGAADQDGRIAEWVERERGRPFDLAEPPLVRAHVHLRGPDAFQFTLSSLALVLDGWSVASLLTELFEAYASRRDGEPWPDAPAPASTYRDFVACELADAAGEPAEVTSTPLPPPWGEPGPGLVDVPLREGISAELRRLAEQAGVPLKSVLLAAHLRVLSLVTGRADVATGLVTNGRLEETDGDRVLGQFLTVLPVAARMAHGSWESLARDAFAAERTGLAARHHPTVRAGTRFETVFNFVHFHVYGQLDGVDLVDSAGFDGTNFPLFTEFSIHPVSGAVRLRLQHKPGRLGAEQIADIARHYATVLAVMVDEPTSRHDRLPLPVPKTPAVVEPTFSGRTIPELFAARAASRPDAVALVSGDLRMTYRELDECSNALASRLRAAGVRPETVVGLVLRRSVETVVGMLGVLKAGGVYAVVDPEPAARRAELLTAARADVVVTTGDVAMDGPVVRVDLSARAEATACPSDPDQLACLVFTSGTTGRPKAVGLPHRQIVNRLAWSWRAHPFEPDEVGCLKTPSGFVDSLWEVFGTLLAGVPSVVVAEDDARDPYRLTALLAEHWVSRVLLVPSLLRMMLDAHPNLAERLPRLVLWQTSGEPLPDDLRRAFAARLPSARLVNVYGATEAWDATSADVTHGAGIVPIGQPLDGTRVHILGPALRRAPVGWPGELYVGGEGVARGYANDPATTAARFVPDPFRTGGRLYRTGDLARLLPDGRMELLGRADQQLKVRGVRVEPAEIEAVLRRHDAVREAVVVAGDSGLVAFYVGDADPDDLRGHARRRLAAAVTPSAFVALDVLPSTANGKVDRRALARLVPDRQAVVPAGSDTERTLVEIWAEVLRHNGIGVHDDFFAVGGDSLSATRIMARVRRVLDVELTVRDLFDAPTVAGLAALVEAGRTVADRATDGRNVLSYGQRGLWFLDQLAPGGVAYNERYALRLTGDLDVAALDRALREVVRRHEVLRTAIDVVDGEPVPRVVAVPDSVLEPSVDSVARPFDLTAGQLLRAAVARTGPNEWMAVLVMHHIACDAWSIRVLMRELTALYAAFTRGEPSPLPELDTQYADYARVQAARLGGRLETLVDHWRTRMASATVLDLAPGRERGRRPAAVAAATLPPEVCHAVKNLAANHRASLFMALLTGFAIVLRDRTAEDDIVVGTDVAGRDRADWEALIGFFVNQLPLRIDLTGDPTFGELLDRVREVTLDAYAHQELPYARMVDALRPNRAPAFQTKLVLQNVPDEDLRLPGLALEPIEQHRGTAQVDLNVRAAEAPDGLRLSAEYDADLFEAVTVSGLLAALTAVLDRGASAPDTRLSALRQAGHHDDRAGAARLSRARRRAATGRDKGEQ</sequence>
<dbReference type="GO" id="GO:0008610">
    <property type="term" value="P:lipid biosynthetic process"/>
    <property type="evidence" value="ECO:0007669"/>
    <property type="project" value="UniProtKB-ARBA"/>
</dbReference>
<feature type="domain" description="Carrier" evidence="5">
    <location>
        <begin position="977"/>
        <end position="1051"/>
    </location>
</feature>
<dbReference type="GO" id="GO:0005829">
    <property type="term" value="C:cytosol"/>
    <property type="evidence" value="ECO:0007669"/>
    <property type="project" value="TreeGrafter"/>
</dbReference>
<comment type="cofactor">
    <cofactor evidence="1">
        <name>pantetheine 4'-phosphate</name>
        <dbReference type="ChEBI" id="CHEBI:47942"/>
    </cofactor>
</comment>
<dbReference type="Proteomes" id="UP000185696">
    <property type="component" value="Unassembled WGS sequence"/>
</dbReference>
<dbReference type="PANTHER" id="PTHR45527:SF1">
    <property type="entry name" value="FATTY ACID SYNTHASE"/>
    <property type="match status" value="1"/>
</dbReference>
<keyword evidence="7" id="KW-1185">Reference proteome</keyword>
<dbReference type="FunFam" id="3.40.50.980:FF:000001">
    <property type="entry name" value="Non-ribosomal peptide synthetase"/>
    <property type="match status" value="1"/>
</dbReference>
<feature type="domain" description="Carrier" evidence="5">
    <location>
        <begin position="1978"/>
        <end position="2053"/>
    </location>
</feature>
<dbReference type="FunFam" id="2.30.38.10:FF:000001">
    <property type="entry name" value="Non-ribosomal peptide synthetase PvdI"/>
    <property type="match status" value="1"/>
</dbReference>
<dbReference type="InterPro" id="IPR036736">
    <property type="entry name" value="ACP-like_sf"/>
</dbReference>
<evidence type="ECO:0000313" key="6">
    <source>
        <dbReference type="EMBL" id="OLF11714.1"/>
    </source>
</evidence>
<dbReference type="InterPro" id="IPR009081">
    <property type="entry name" value="PP-bd_ACP"/>
</dbReference>
<dbReference type="SUPFAM" id="SSF52777">
    <property type="entry name" value="CoA-dependent acyltransferases"/>
    <property type="match status" value="6"/>
</dbReference>
<dbReference type="PANTHER" id="PTHR45527">
    <property type="entry name" value="NONRIBOSOMAL PEPTIDE SYNTHETASE"/>
    <property type="match status" value="1"/>
</dbReference>
<evidence type="ECO:0000313" key="7">
    <source>
        <dbReference type="Proteomes" id="UP000185696"/>
    </source>
</evidence>
<dbReference type="InterPro" id="IPR045851">
    <property type="entry name" value="AMP-bd_C_sf"/>
</dbReference>
<dbReference type="Gene3D" id="3.40.50.980">
    <property type="match status" value="2"/>
</dbReference>
<dbReference type="FunFam" id="1.10.1200.10:FF:000005">
    <property type="entry name" value="Nonribosomal peptide synthetase 1"/>
    <property type="match status" value="1"/>
</dbReference>
<dbReference type="InterPro" id="IPR010071">
    <property type="entry name" value="AA_adenyl_dom"/>
</dbReference>
<dbReference type="PROSITE" id="PS00012">
    <property type="entry name" value="PHOSPHOPANTETHEINE"/>
    <property type="match status" value="1"/>
</dbReference>
<accession>A0A7Z1B0B4</accession>
<dbReference type="InterPro" id="IPR000873">
    <property type="entry name" value="AMP-dep_synth/lig_dom"/>
</dbReference>
<dbReference type="GO" id="GO:0072330">
    <property type="term" value="P:monocarboxylic acid biosynthetic process"/>
    <property type="evidence" value="ECO:0007669"/>
    <property type="project" value="UniProtKB-ARBA"/>
</dbReference>
<proteinExistence type="predicted"/>
<dbReference type="Pfam" id="PF00501">
    <property type="entry name" value="AMP-binding"/>
    <property type="match status" value="2"/>
</dbReference>
<protein>
    <recommendedName>
        <fullName evidence="5">Carrier domain-containing protein</fullName>
    </recommendedName>
</protein>
<dbReference type="Gene3D" id="1.10.1200.10">
    <property type="entry name" value="ACP-like"/>
    <property type="match status" value="2"/>
</dbReference>
<evidence type="ECO:0000256" key="3">
    <source>
        <dbReference type="ARBA" id="ARBA00022553"/>
    </source>
</evidence>
<dbReference type="EMBL" id="MSIF01000004">
    <property type="protein sequence ID" value="OLF11714.1"/>
    <property type="molecule type" value="Genomic_DNA"/>
</dbReference>
<feature type="region of interest" description="Disordered" evidence="4">
    <location>
        <begin position="2470"/>
        <end position="2500"/>
    </location>
</feature>
<dbReference type="GO" id="GO:0043041">
    <property type="term" value="P:amino acid activation for nonribosomal peptide biosynthetic process"/>
    <property type="evidence" value="ECO:0007669"/>
    <property type="project" value="TreeGrafter"/>
</dbReference>
<comment type="caution">
    <text evidence="6">The sequence shown here is derived from an EMBL/GenBank/DDBJ whole genome shotgun (WGS) entry which is preliminary data.</text>
</comment>
<dbReference type="GO" id="GO:0009366">
    <property type="term" value="C:enterobactin synthetase complex"/>
    <property type="evidence" value="ECO:0007669"/>
    <property type="project" value="TreeGrafter"/>
</dbReference>
<evidence type="ECO:0000256" key="4">
    <source>
        <dbReference type="SAM" id="MobiDB-lite"/>
    </source>
</evidence>
<dbReference type="PROSITE" id="PS50075">
    <property type="entry name" value="CARRIER"/>
    <property type="match status" value="2"/>
</dbReference>
<dbReference type="PROSITE" id="PS00455">
    <property type="entry name" value="AMP_BINDING"/>
    <property type="match status" value="2"/>
</dbReference>
<evidence type="ECO:0000256" key="1">
    <source>
        <dbReference type="ARBA" id="ARBA00001957"/>
    </source>
</evidence>
<evidence type="ECO:0000259" key="5">
    <source>
        <dbReference type="PROSITE" id="PS50075"/>
    </source>
</evidence>
<dbReference type="GO" id="GO:0031177">
    <property type="term" value="F:phosphopantetheine binding"/>
    <property type="evidence" value="ECO:0007669"/>
    <property type="project" value="InterPro"/>
</dbReference>
<dbReference type="InterPro" id="IPR006162">
    <property type="entry name" value="Ppantetheine_attach_site"/>
</dbReference>
<dbReference type="SUPFAM" id="SSF56801">
    <property type="entry name" value="Acetyl-CoA synthetase-like"/>
    <property type="match status" value="2"/>
</dbReference>
<dbReference type="SUPFAM" id="SSF47336">
    <property type="entry name" value="ACP-like"/>
    <property type="match status" value="2"/>
</dbReference>
<dbReference type="GO" id="GO:0047527">
    <property type="term" value="F:2,3-dihydroxybenzoate-serine ligase activity"/>
    <property type="evidence" value="ECO:0007669"/>
    <property type="project" value="TreeGrafter"/>
</dbReference>
<dbReference type="Pfam" id="PF00668">
    <property type="entry name" value="Condensation"/>
    <property type="match status" value="4"/>
</dbReference>